<dbReference type="STRING" id="633149.Bresu_1322"/>
<gene>
    <name evidence="7" type="ordered locus">Bresu_1322</name>
</gene>
<dbReference type="InterPro" id="IPR000189">
    <property type="entry name" value="Transglyc_AS"/>
</dbReference>
<evidence type="ECO:0000256" key="5">
    <source>
        <dbReference type="SAM" id="SignalP"/>
    </source>
</evidence>
<dbReference type="GO" id="GO:0008933">
    <property type="term" value="F:peptidoglycan lytic transglycosylase activity"/>
    <property type="evidence" value="ECO:0007669"/>
    <property type="project" value="InterPro"/>
</dbReference>
<evidence type="ECO:0000259" key="6">
    <source>
        <dbReference type="Pfam" id="PF01464"/>
    </source>
</evidence>
<dbReference type="InterPro" id="IPR008258">
    <property type="entry name" value="Transglycosylase_SLT_dom_1"/>
</dbReference>
<dbReference type="CAZy" id="GH23">
    <property type="family name" value="Glycoside Hydrolase Family 23"/>
</dbReference>
<evidence type="ECO:0000256" key="2">
    <source>
        <dbReference type="ARBA" id="ARBA00009387"/>
    </source>
</evidence>
<dbReference type="PANTHER" id="PTHR37423">
    <property type="entry name" value="SOLUBLE LYTIC MUREIN TRANSGLYCOSYLASE-RELATED"/>
    <property type="match status" value="1"/>
</dbReference>
<keyword evidence="8" id="KW-1185">Reference proteome</keyword>
<evidence type="ECO:0000256" key="4">
    <source>
        <dbReference type="SAM" id="MobiDB-lite"/>
    </source>
</evidence>
<feature type="domain" description="Transglycosylase SLT" evidence="6">
    <location>
        <begin position="391"/>
        <end position="488"/>
    </location>
</feature>
<dbReference type="EMBL" id="CP002102">
    <property type="protein sequence ID" value="ADL00634.1"/>
    <property type="molecule type" value="Genomic_DNA"/>
</dbReference>
<evidence type="ECO:0000256" key="3">
    <source>
        <dbReference type="ARBA" id="ARBA00022729"/>
    </source>
</evidence>
<feature type="region of interest" description="Disordered" evidence="4">
    <location>
        <begin position="35"/>
        <end position="57"/>
    </location>
</feature>
<dbReference type="GO" id="GO:0000270">
    <property type="term" value="P:peptidoglycan metabolic process"/>
    <property type="evidence" value="ECO:0007669"/>
    <property type="project" value="InterPro"/>
</dbReference>
<name>D9QFS0_BRESC</name>
<accession>D9QFS0</accession>
<dbReference type="InParanoid" id="D9QFS0"/>
<dbReference type="KEGG" id="bsb:Bresu_1322"/>
<dbReference type="Proteomes" id="UP000002696">
    <property type="component" value="Chromosome"/>
</dbReference>
<evidence type="ECO:0000256" key="1">
    <source>
        <dbReference type="ARBA" id="ARBA00007734"/>
    </source>
</evidence>
<dbReference type="CDD" id="cd13401">
    <property type="entry name" value="Slt70-like"/>
    <property type="match status" value="1"/>
</dbReference>
<dbReference type="GO" id="GO:0016020">
    <property type="term" value="C:membrane"/>
    <property type="evidence" value="ECO:0007669"/>
    <property type="project" value="InterPro"/>
</dbReference>
<dbReference type="Gene3D" id="1.25.20.10">
    <property type="entry name" value="Bacterial muramidases"/>
    <property type="match status" value="2"/>
</dbReference>
<dbReference type="SUPFAM" id="SSF53955">
    <property type="entry name" value="Lysozyme-like"/>
    <property type="match status" value="1"/>
</dbReference>
<dbReference type="PROSITE" id="PS00922">
    <property type="entry name" value="TRANSGLYCOSYLASE"/>
    <property type="match status" value="1"/>
</dbReference>
<dbReference type="InterPro" id="IPR023346">
    <property type="entry name" value="Lysozyme-like_dom_sf"/>
</dbReference>
<comment type="similarity">
    <text evidence="2">Belongs to the virb1 family.</text>
</comment>
<dbReference type="eggNOG" id="COG0741">
    <property type="taxonomic scope" value="Bacteria"/>
</dbReference>
<dbReference type="Pfam" id="PF01464">
    <property type="entry name" value="SLT"/>
    <property type="match status" value="1"/>
</dbReference>
<dbReference type="Gene3D" id="1.10.530.10">
    <property type="match status" value="1"/>
</dbReference>
<feature type="signal peptide" evidence="5">
    <location>
        <begin position="1"/>
        <end position="30"/>
    </location>
</feature>
<dbReference type="BioCyc" id="BSUB633149:G1GM8-1316-MONOMER"/>
<organism evidence="7 8">
    <name type="scientific">Brevundimonas subvibrioides (strain ATCC 15264 / DSM 4735 / LMG 14903 / NBRC 16000 / CB 81)</name>
    <name type="common">Caulobacter subvibrioides</name>
    <dbReference type="NCBI Taxonomy" id="633149"/>
    <lineage>
        <taxon>Bacteria</taxon>
        <taxon>Pseudomonadati</taxon>
        <taxon>Pseudomonadota</taxon>
        <taxon>Alphaproteobacteria</taxon>
        <taxon>Caulobacterales</taxon>
        <taxon>Caulobacteraceae</taxon>
        <taxon>Brevundimonas</taxon>
    </lineage>
</organism>
<dbReference type="HOGENOM" id="CLU_020668_0_0_5"/>
<comment type="similarity">
    <text evidence="1">Belongs to the transglycosylase Slt family.</text>
</comment>
<evidence type="ECO:0000313" key="8">
    <source>
        <dbReference type="Proteomes" id="UP000002696"/>
    </source>
</evidence>
<reference evidence="8" key="1">
    <citation type="journal article" date="2011" name="J. Bacteriol.">
        <title>Genome sequences of eight morphologically diverse alphaproteobacteria.</title>
        <authorList>
            <consortium name="US DOE Joint Genome Institute"/>
            <person name="Brown P.J."/>
            <person name="Kysela D.T."/>
            <person name="Buechlein A."/>
            <person name="Hemmerich C."/>
            <person name="Brun Y.V."/>
        </authorList>
    </citation>
    <scope>NUCLEOTIDE SEQUENCE [LARGE SCALE GENOMIC DNA]</scope>
    <source>
        <strain evidence="8">ATCC 15264 / DSM 4735 / LMG 14903 / NBRC 16000 / CB 81</strain>
    </source>
</reference>
<protein>
    <submittedName>
        <fullName evidence="7">Lytic transglycosylase catalytic</fullName>
    </submittedName>
</protein>
<evidence type="ECO:0000313" key="7">
    <source>
        <dbReference type="EMBL" id="ADL00634.1"/>
    </source>
</evidence>
<sequence length="581" mass="62822">MFSFRRRAYLAPTFALVLAALSGVAAPSLAATDAATGPEGAASGADDENGPRITPTALSNADRLSYTTAFDALRRGDLATARAAAAAAGDHVLVGQVEFERLFHPDYTATYEELATWLQTYADLPCAQRVYALAMRRRPDGAEEPRRPTGTFFSRTWDAVAAGGGNSEADPAKAARVALNHDDLTSALTLGEQIGDWWTVGLAAWRTEDYSRAFTAFERVANDPTEDAWTRSGAGVWAARAASRSGRQDRVREFLTVSARWPATFYGQIALRQLGEEPAVLNGGPVPYSAVAQAISVSDEPVGINQRELDNFVRNDPRARRTVAFFEIGRRSDAQDELRNGLRTATDRSRRLWTGLARVMAPRIMGSNGGDVSRINAENYPMPDIVPEGGWTLERSLVYAIARKESGFNAQARSPVGAYGLMQVMPTTAAEMTGDRSFVSSPQQLFQPATNVRLGQTYVNRMLARPEFQGDLLRAVSSYNAGPGPMLGALRRLGPDADPLLLIEMIDVPQAREYVEKVVAAYWIYQRMTGGPLNTLDALAGGQTLIPISLDYVAPPPQPLAPPTTLEAVLIASANTPTGTR</sequence>
<dbReference type="SUPFAM" id="SSF48435">
    <property type="entry name" value="Bacterial muramidases"/>
    <property type="match status" value="2"/>
</dbReference>
<dbReference type="AlphaFoldDB" id="D9QFS0"/>
<keyword evidence="3 5" id="KW-0732">Signal</keyword>
<proteinExistence type="inferred from homology"/>
<dbReference type="RefSeq" id="WP_013268737.1">
    <property type="nucleotide sequence ID" value="NC_014375.1"/>
</dbReference>
<dbReference type="GO" id="GO:0004553">
    <property type="term" value="F:hydrolase activity, hydrolyzing O-glycosyl compounds"/>
    <property type="evidence" value="ECO:0007669"/>
    <property type="project" value="InterPro"/>
</dbReference>
<dbReference type="GO" id="GO:0042597">
    <property type="term" value="C:periplasmic space"/>
    <property type="evidence" value="ECO:0007669"/>
    <property type="project" value="InterPro"/>
</dbReference>
<dbReference type="PANTHER" id="PTHR37423:SF2">
    <property type="entry name" value="MEMBRANE-BOUND LYTIC MUREIN TRANSGLYCOSYLASE C"/>
    <property type="match status" value="1"/>
</dbReference>
<dbReference type="InterPro" id="IPR008939">
    <property type="entry name" value="Lytic_TGlycosylase_superhlx_U"/>
</dbReference>
<feature type="chain" id="PRO_5003126914" evidence="5">
    <location>
        <begin position="31"/>
        <end position="581"/>
    </location>
</feature>